<organism evidence="1 2">
    <name type="scientific">Colwellia psychrerythraea (strain 34H / ATCC BAA-681)</name>
    <name type="common">Vibrio psychroerythus</name>
    <dbReference type="NCBI Taxonomy" id="167879"/>
    <lineage>
        <taxon>Bacteria</taxon>
        <taxon>Pseudomonadati</taxon>
        <taxon>Pseudomonadota</taxon>
        <taxon>Gammaproteobacteria</taxon>
        <taxon>Alteromonadales</taxon>
        <taxon>Colwelliaceae</taxon>
        <taxon>Colwellia</taxon>
    </lineage>
</organism>
<proteinExistence type="predicted"/>
<dbReference type="EMBL" id="CP000083">
    <property type="protein sequence ID" value="AAZ25981.1"/>
    <property type="molecule type" value="Genomic_DNA"/>
</dbReference>
<evidence type="ECO:0000313" key="2">
    <source>
        <dbReference type="Proteomes" id="UP000000547"/>
    </source>
</evidence>
<dbReference type="AlphaFoldDB" id="Q47ZN1"/>
<dbReference type="Proteomes" id="UP000000547">
    <property type="component" value="Chromosome"/>
</dbReference>
<name>Q47ZN1_COLP3</name>
<gene>
    <name evidence="1" type="ordered locus">CPS_3040</name>
</gene>
<evidence type="ECO:0000313" key="1">
    <source>
        <dbReference type="EMBL" id="AAZ25981.1"/>
    </source>
</evidence>
<reference evidence="1" key="1">
    <citation type="journal article" date="2005" name="Proc. Natl. Acad. Sci. U.S.A.">
        <title>The psychrophilic lifestyle as revealed by the genome sequence of Colwellia psychrerythraea 34H through genomic and proteomic analyses.</title>
        <authorList>
            <person name="Methe B.A."/>
            <person name="Nelson K.E."/>
            <person name="Deming J.W."/>
            <person name="Momen B."/>
            <person name="Melamud E."/>
            <person name="Zhang X."/>
            <person name="Moult J."/>
            <person name="Madupu R."/>
            <person name="Nelson W.C."/>
            <person name="Dodson R.J."/>
            <person name="Brinkac L.M."/>
            <person name="Daugherty S.C."/>
            <person name="Durkin A.S."/>
            <person name="DeBoy R.T."/>
            <person name="Kolonay J.F."/>
            <person name="Sullivan S.A."/>
            <person name="Zhou L."/>
            <person name="Davidsen T.M."/>
            <person name="Wu M."/>
            <person name="Huston A.L."/>
            <person name="Lewis M."/>
            <person name="Weaver B."/>
            <person name="Weidman J.F."/>
            <person name="Khouri H."/>
            <person name="Utterback T.R."/>
            <person name="Feldblyum T.V."/>
            <person name="Fraser C.M."/>
        </authorList>
    </citation>
    <scope>NUCLEOTIDE SEQUENCE [LARGE SCALE GENOMIC DNA]</scope>
    <source>
        <strain evidence="1">34H</strain>
    </source>
</reference>
<dbReference type="STRING" id="167879.CPS_3040"/>
<accession>Q47ZN1</accession>
<dbReference type="HOGENOM" id="CLU_3214870_0_0_6"/>
<sequence length="44" mass="5614">MRRIVLTRLHTRFEKINIYIFISWLVKREHWLDIRLSEVYLINQ</sequence>
<dbReference type="KEGG" id="cps:CPS_3040"/>
<protein>
    <submittedName>
        <fullName evidence="1">Uncharacterized protein</fullName>
    </submittedName>
</protein>